<dbReference type="PRINTS" id="PR00081">
    <property type="entry name" value="GDHRDH"/>
</dbReference>
<dbReference type="InterPro" id="IPR051104">
    <property type="entry name" value="FAD_monoxygenase"/>
</dbReference>
<dbReference type="EMBL" id="NAJQ01000245">
    <property type="protein sequence ID" value="TKA73961.1"/>
    <property type="molecule type" value="Genomic_DNA"/>
</dbReference>
<dbReference type="InterPro" id="IPR002938">
    <property type="entry name" value="FAD-bd"/>
</dbReference>
<dbReference type="InterPro" id="IPR020904">
    <property type="entry name" value="Sc_DH/Rdtase_CS"/>
</dbReference>
<dbReference type="InterPro" id="IPR029058">
    <property type="entry name" value="AB_hydrolase_fold"/>
</dbReference>
<dbReference type="SUPFAM" id="SSF51905">
    <property type="entry name" value="FAD/NAD(P)-binding domain"/>
    <property type="match status" value="1"/>
</dbReference>
<dbReference type="Gene3D" id="3.40.50.1820">
    <property type="entry name" value="alpha/beta hydrolase"/>
    <property type="match status" value="1"/>
</dbReference>
<keyword evidence="4" id="KW-0560">Oxidoreductase</keyword>
<sequence>MGSTEQQPTRIAIVGGGIGGLFCTLAIHHHCSAAGVPVKIDVYEQAAQYKEIGAGVGVGINAARLFHKLDLGDKLNSIAGHRTGVWITFRRFDTSEDIVTVPVNDNEKIRQAPCARTELLDLLREAVEERGAATLHTKKQCKRVESHLQDLGHSVRMHFADSTAAEADIVVGCDGIHSAIRNQFVVDQPVFSGQIAYRGVIPIAALSAWPFPSYSVAWLAKHRHLLVFPISRNEQLNIVAFVTKPENEIADVQESWTSICERQEVFDDFAGFDKTAQEVLSLMPEQPSKWRLNDRQPLDRWHYMDGKIILLGDSAHAMLPHLGAGAGQSMEDGWLLGRALSEYLPNANSNAPSSKNRNPHFASLESTAQLYQTVRLPRAQKTQATSRAAGNTYEMQTADMLDKGFEECVPLIAERTRERMKWVWEEDLDAAYEKVRDGESGGGGGAAAAANGGLTAAKGSEGVTQALPHLHLHLGIGGRLLATTSTETASSLAKHPSAIAQRLPDPEAQYSPHRLREFELNGRVFIVTGGAQGLGLTLAEALVEAGGKVYCLDIQKEPTAPFYDTQGRVADQFQGTLSYRHVDVQNAEQVDSVIASIAAEHGRLDGLIAAAGIQYVKPALEYPPDRVQHMMNTNFGGVFLSAVSCARQMIKYNSPGAMVLVGSMSGLNANKGFTSSVYNSSKAAVIQLGRNLAMEWGKVVDTEGGKRAIRVNVLCPGNIVTPMVLKNFEDDPGLRKIWEENNMLGRISEMKEYRGAALFMLSDASSFMTGSHIIIDGGYTACLYYEVVGDGPLLLCISGGDGSTEIWQGFAEALKDRFTVVSWNHYAHRLATDADDAALLIQHLSPSSSSSSSSSSADPATATATVIGNSSGAIVALELLVRHPQLIRTLVSYEPPLARLLPDFDDIWATHERIYATYRAAGAFPAYEMFGRLIRMQMPPSMMMTGQAGPYGFANTMYWFEREFMTYPQAEFDVEGALAPQKGKLVLVNGELSDKEAYQYRGNVALGQRLGVEVLHVPGEHVGHRSHAEEFGGKLVEVLKGRDEFYARL</sequence>
<feature type="domain" description="FAD-binding" evidence="5">
    <location>
        <begin position="9"/>
        <end position="345"/>
    </location>
</feature>
<dbReference type="GO" id="GO:0044550">
    <property type="term" value="P:secondary metabolite biosynthetic process"/>
    <property type="evidence" value="ECO:0007669"/>
    <property type="project" value="TreeGrafter"/>
</dbReference>
<dbReference type="GO" id="GO:0071949">
    <property type="term" value="F:FAD binding"/>
    <property type="evidence" value="ECO:0007669"/>
    <property type="project" value="InterPro"/>
</dbReference>
<dbReference type="Pfam" id="PF01494">
    <property type="entry name" value="FAD_binding_3"/>
    <property type="match status" value="1"/>
</dbReference>
<comment type="caution">
    <text evidence="6">The sequence shown here is derived from an EMBL/GenBank/DDBJ whole genome shotgun (WGS) entry which is preliminary data.</text>
</comment>
<dbReference type="PANTHER" id="PTHR46720">
    <property type="entry name" value="HYDROXYLASE, PUTATIVE (AFU_ORTHOLOGUE AFUA_3G01460)-RELATED"/>
    <property type="match status" value="1"/>
</dbReference>
<organism evidence="6 7">
    <name type="scientific">Friedmanniomyces simplex</name>
    <dbReference type="NCBI Taxonomy" id="329884"/>
    <lineage>
        <taxon>Eukaryota</taxon>
        <taxon>Fungi</taxon>
        <taxon>Dikarya</taxon>
        <taxon>Ascomycota</taxon>
        <taxon>Pezizomycotina</taxon>
        <taxon>Dothideomycetes</taxon>
        <taxon>Dothideomycetidae</taxon>
        <taxon>Mycosphaerellales</taxon>
        <taxon>Teratosphaeriaceae</taxon>
        <taxon>Friedmanniomyces</taxon>
    </lineage>
</organism>
<keyword evidence="7" id="KW-1185">Reference proteome</keyword>
<dbReference type="InterPro" id="IPR002347">
    <property type="entry name" value="SDR_fam"/>
</dbReference>
<dbReference type="Pfam" id="PF13561">
    <property type="entry name" value="adh_short_C2"/>
    <property type="match status" value="1"/>
</dbReference>
<gene>
    <name evidence="6" type="ORF">B0A55_05652</name>
</gene>
<dbReference type="Proteomes" id="UP000309340">
    <property type="component" value="Unassembled WGS sequence"/>
</dbReference>
<dbReference type="Gene3D" id="3.50.50.60">
    <property type="entry name" value="FAD/NAD(P)-binding domain"/>
    <property type="match status" value="1"/>
</dbReference>
<dbReference type="AlphaFoldDB" id="A0A4U0XCS5"/>
<evidence type="ECO:0000313" key="6">
    <source>
        <dbReference type="EMBL" id="TKA73961.1"/>
    </source>
</evidence>
<dbReference type="InterPro" id="IPR036291">
    <property type="entry name" value="NAD(P)-bd_dom_sf"/>
</dbReference>
<keyword evidence="3" id="KW-0521">NADP</keyword>
<proteinExistence type="predicted"/>
<accession>A0A4U0XCS5</accession>
<dbReference type="OrthoDB" id="417877at2759"/>
<reference evidence="6 7" key="1">
    <citation type="submission" date="2017-03" db="EMBL/GenBank/DDBJ databases">
        <title>Genomes of endolithic fungi from Antarctica.</title>
        <authorList>
            <person name="Coleine C."/>
            <person name="Masonjones S."/>
            <person name="Stajich J.E."/>
        </authorList>
    </citation>
    <scope>NUCLEOTIDE SEQUENCE [LARGE SCALE GENOMIC DNA]</scope>
    <source>
        <strain evidence="6 7">CCFEE 5184</strain>
    </source>
</reference>
<dbReference type="STRING" id="329884.A0A4U0XCS5"/>
<dbReference type="SUPFAM" id="SSF53474">
    <property type="entry name" value="alpha/beta-Hydrolases"/>
    <property type="match status" value="1"/>
</dbReference>
<name>A0A4U0XCS5_9PEZI</name>
<dbReference type="FunFam" id="3.40.50.720:FF:000245">
    <property type="entry name" value="Short chain dehydrogenase, putative"/>
    <property type="match status" value="1"/>
</dbReference>
<dbReference type="GO" id="GO:0016491">
    <property type="term" value="F:oxidoreductase activity"/>
    <property type="evidence" value="ECO:0007669"/>
    <property type="project" value="UniProtKB-KW"/>
</dbReference>
<dbReference type="SUPFAM" id="SSF54373">
    <property type="entry name" value="FAD-linked reductases, C-terminal domain"/>
    <property type="match status" value="1"/>
</dbReference>
<protein>
    <recommendedName>
        <fullName evidence="5">FAD-binding domain-containing protein</fullName>
    </recommendedName>
</protein>
<evidence type="ECO:0000256" key="2">
    <source>
        <dbReference type="ARBA" id="ARBA00022827"/>
    </source>
</evidence>
<dbReference type="PROSITE" id="PS00061">
    <property type="entry name" value="ADH_SHORT"/>
    <property type="match status" value="1"/>
</dbReference>
<evidence type="ECO:0000256" key="4">
    <source>
        <dbReference type="ARBA" id="ARBA00023002"/>
    </source>
</evidence>
<dbReference type="SUPFAM" id="SSF51735">
    <property type="entry name" value="NAD(P)-binding Rossmann-fold domains"/>
    <property type="match status" value="1"/>
</dbReference>
<evidence type="ECO:0000259" key="5">
    <source>
        <dbReference type="Pfam" id="PF01494"/>
    </source>
</evidence>
<keyword evidence="2" id="KW-0274">FAD</keyword>
<evidence type="ECO:0000256" key="1">
    <source>
        <dbReference type="ARBA" id="ARBA00022630"/>
    </source>
</evidence>
<dbReference type="PANTHER" id="PTHR46720:SF3">
    <property type="entry name" value="FAD-BINDING DOMAIN-CONTAINING PROTEIN-RELATED"/>
    <property type="match status" value="1"/>
</dbReference>
<keyword evidence="1" id="KW-0285">Flavoprotein</keyword>
<dbReference type="Gene3D" id="3.40.50.720">
    <property type="entry name" value="NAD(P)-binding Rossmann-like Domain"/>
    <property type="match status" value="1"/>
</dbReference>
<evidence type="ECO:0000313" key="7">
    <source>
        <dbReference type="Proteomes" id="UP000309340"/>
    </source>
</evidence>
<evidence type="ECO:0000256" key="3">
    <source>
        <dbReference type="ARBA" id="ARBA00022857"/>
    </source>
</evidence>
<dbReference type="InterPro" id="IPR036188">
    <property type="entry name" value="FAD/NAD-bd_sf"/>
</dbReference>